<dbReference type="SUPFAM" id="SSF52309">
    <property type="entry name" value="N-(deoxy)ribosyltransferase-like"/>
    <property type="match status" value="1"/>
</dbReference>
<dbReference type="RefSeq" id="WP_422047021.1">
    <property type="nucleotide sequence ID" value="NZ_CACRUM010000089.1"/>
</dbReference>
<protein>
    <recommendedName>
        <fullName evidence="2">Nucleoside 2-deoxyribosyltransferase</fullName>
    </recommendedName>
</protein>
<accession>A0A6N3GTR9</accession>
<sequence length="306" mass="36091">MNLWMFKQKINDIDGTENITERFELFRVWVENTYVGYQKSWELEEQETMMNAISEKGFLGSHMYLEMQEDWKGISYDMLIHLYNCMGWELDTAIKNRTLNYCDENACLYYEADYDEVYKRIEKIEDPVEFAYAVLESVVNVPETCRLYKEFGMKVISGLSEYQLEECLLWLDSKKQKVFVAMCFADELNKARRKIEMAVKNCGYEPVFIDEKEHNHQIVPEIYKEIEDAVFVIADLSKQRGGVYYEAGYAAAKGKPIILSCRKNEQKEVHFDVAQINTIFWEDEIDLQERLEKRICATVGRGKEIL</sequence>
<evidence type="ECO:0000313" key="1">
    <source>
        <dbReference type="EMBL" id="VYU68247.1"/>
    </source>
</evidence>
<dbReference type="EMBL" id="CACRUM010000089">
    <property type="protein sequence ID" value="VYU68247.1"/>
    <property type="molecule type" value="Genomic_DNA"/>
</dbReference>
<gene>
    <name evidence="1" type="ORF">RILFYP67_02951</name>
</gene>
<reference evidence="1" key="1">
    <citation type="submission" date="2019-11" db="EMBL/GenBank/DDBJ databases">
        <authorList>
            <person name="Feng L."/>
        </authorList>
    </citation>
    <scope>NUCLEOTIDE SEQUENCE</scope>
    <source>
        <strain evidence="1">RintestinalisLFYP67</strain>
    </source>
</reference>
<evidence type="ECO:0008006" key="2">
    <source>
        <dbReference type="Google" id="ProtNLM"/>
    </source>
</evidence>
<organism evidence="1">
    <name type="scientific">Roseburia intestinalis</name>
    <dbReference type="NCBI Taxonomy" id="166486"/>
    <lineage>
        <taxon>Bacteria</taxon>
        <taxon>Bacillati</taxon>
        <taxon>Bacillota</taxon>
        <taxon>Clostridia</taxon>
        <taxon>Lachnospirales</taxon>
        <taxon>Lachnospiraceae</taxon>
        <taxon>Roseburia</taxon>
    </lineage>
</organism>
<name>A0A6N3GTR9_9FIRM</name>
<dbReference type="AlphaFoldDB" id="A0A6N3GTR9"/>
<proteinExistence type="predicted"/>
<dbReference type="Gene3D" id="3.40.50.450">
    <property type="match status" value="1"/>
</dbReference>